<evidence type="ECO:0000313" key="4">
    <source>
        <dbReference type="Proteomes" id="UP000007879"/>
    </source>
</evidence>
<gene>
    <name evidence="3" type="primary">100636329</name>
</gene>
<organism evidence="3">
    <name type="scientific">Amphimedon queenslandica</name>
    <name type="common">Sponge</name>
    <dbReference type="NCBI Taxonomy" id="400682"/>
    <lineage>
        <taxon>Eukaryota</taxon>
        <taxon>Metazoa</taxon>
        <taxon>Porifera</taxon>
        <taxon>Demospongiae</taxon>
        <taxon>Heteroscleromorpha</taxon>
        <taxon>Haplosclerida</taxon>
        <taxon>Niphatidae</taxon>
        <taxon>Amphimedon</taxon>
    </lineage>
</organism>
<dbReference type="PANTHER" id="PTHR21586">
    <property type="entry name" value="TIPA"/>
    <property type="match status" value="1"/>
</dbReference>
<dbReference type="InterPro" id="IPR053287">
    <property type="entry name" value="PP2C-like_domain"/>
</dbReference>
<evidence type="ECO:0000313" key="3">
    <source>
        <dbReference type="EnsemblMetazoa" id="Aqu2.1.30076_001"/>
    </source>
</evidence>
<dbReference type="KEGG" id="aqu:100636329"/>
<dbReference type="Proteomes" id="UP000007879">
    <property type="component" value="Unassembled WGS sequence"/>
</dbReference>
<dbReference type="Gene3D" id="3.60.40.10">
    <property type="entry name" value="PPM-type phosphatase domain"/>
    <property type="match status" value="1"/>
</dbReference>
<dbReference type="InterPro" id="IPR036457">
    <property type="entry name" value="PPM-type-like_dom_sf"/>
</dbReference>
<dbReference type="STRING" id="400682.A0A1X7UQZ0"/>
<dbReference type="OrthoDB" id="2556847at2759"/>
<evidence type="ECO:0000256" key="1">
    <source>
        <dbReference type="SAM" id="MobiDB-lite"/>
    </source>
</evidence>
<dbReference type="EnsemblMetazoa" id="Aqu2.1.30076_001">
    <property type="protein sequence ID" value="Aqu2.1.30076_001"/>
    <property type="gene ID" value="Aqu2.1.30076"/>
</dbReference>
<keyword evidence="4" id="KW-1185">Reference proteome</keyword>
<reference evidence="4" key="1">
    <citation type="journal article" date="2010" name="Nature">
        <title>The Amphimedon queenslandica genome and the evolution of animal complexity.</title>
        <authorList>
            <person name="Srivastava M."/>
            <person name="Simakov O."/>
            <person name="Chapman J."/>
            <person name="Fahey B."/>
            <person name="Gauthier M.E."/>
            <person name="Mitros T."/>
            <person name="Richards G.S."/>
            <person name="Conaco C."/>
            <person name="Dacre M."/>
            <person name="Hellsten U."/>
            <person name="Larroux C."/>
            <person name="Putnam N.H."/>
            <person name="Stanke M."/>
            <person name="Adamska M."/>
            <person name="Darling A."/>
            <person name="Degnan S.M."/>
            <person name="Oakley T.H."/>
            <person name="Plachetzki D.C."/>
            <person name="Zhai Y."/>
            <person name="Adamski M."/>
            <person name="Calcino A."/>
            <person name="Cummins S.F."/>
            <person name="Goodstein D.M."/>
            <person name="Harris C."/>
            <person name="Jackson D.J."/>
            <person name="Leys S.P."/>
            <person name="Shu S."/>
            <person name="Woodcroft B.J."/>
            <person name="Vervoort M."/>
            <person name="Kosik K.S."/>
            <person name="Manning G."/>
            <person name="Degnan B.M."/>
            <person name="Rokhsar D.S."/>
        </authorList>
    </citation>
    <scope>NUCLEOTIDE SEQUENCE [LARGE SCALE GENOMIC DNA]</scope>
</reference>
<feature type="region of interest" description="Disordered" evidence="1">
    <location>
        <begin position="397"/>
        <end position="422"/>
    </location>
</feature>
<name>A0A1X7UQZ0_AMPQE</name>
<dbReference type="EnsemblMetazoa" id="XM_003386978.2">
    <property type="protein sequence ID" value="XP_003387026.2"/>
    <property type="gene ID" value="LOC100636329"/>
</dbReference>
<sequence length="491" mass="53923">MASGTNFFNKFTGAIKKKLLGHDHLDGHIVTGRTAVDMPELPLAALNKTVVACHTGPGKGLTDISQEPDPPTDDVYFNRGSVIAGILDWHRPHPQADGLSVTLYEKQANSTSHHGDPIADAFFLTARPNSCIMGLADGINWGYKPRIAARSALLGVVNHLNEKLFGSPSKPTNTQDIFHHILLSFDEAQKRIIANEGTTTTLTVAMICECLPNHHISSRWVLCSVSVGDSPCFLYQPDYGSVHEVTAAWHDGKGRDPRDSGGCLGTNVGNDPDLSNLICCLLPVREGDFIFITSDGISDNFDPVILKEASAGSTSPTPTTQLYLPGAEPGNSSPTMPSVTPKQRQELLTEKMASVIKEKQRRIEHMLTAQDLVEALITHAKDVTEKKRTFLEHVWEETSDPKLSPNTRRTQERKLSQRSKTYSGKLDHTSIVAYQVGNLSVAEYNSPRRPSSQSTVQHLDDITDLDGVPRGRRREIFQRGLSQGSFNSVRY</sequence>
<dbReference type="PROSITE" id="PS51746">
    <property type="entry name" value="PPM_2"/>
    <property type="match status" value="1"/>
</dbReference>
<reference evidence="3" key="2">
    <citation type="submission" date="2017-05" db="UniProtKB">
        <authorList>
            <consortium name="EnsemblMetazoa"/>
        </authorList>
    </citation>
    <scope>IDENTIFICATION</scope>
</reference>
<proteinExistence type="predicted"/>
<protein>
    <recommendedName>
        <fullName evidence="2">PPM-type phosphatase domain-containing protein</fullName>
    </recommendedName>
</protein>
<dbReference type="AlphaFoldDB" id="A0A1X7UQZ0"/>
<evidence type="ECO:0000259" key="2">
    <source>
        <dbReference type="PROSITE" id="PS51746"/>
    </source>
</evidence>
<dbReference type="SUPFAM" id="SSF81606">
    <property type="entry name" value="PP2C-like"/>
    <property type="match status" value="1"/>
</dbReference>
<accession>A0A1X7UQZ0</accession>
<dbReference type="eggNOG" id="ENOG502QTP9">
    <property type="taxonomic scope" value="Eukaryota"/>
</dbReference>
<dbReference type="OMA" id="FSMSCIE"/>
<dbReference type="PANTHER" id="PTHR21586:SF0">
    <property type="entry name" value="PP2C-LIKE DOMAIN-CONTAINING PROTEIN CG9801"/>
    <property type="match status" value="1"/>
</dbReference>
<dbReference type="InParanoid" id="A0A1X7UQZ0"/>
<dbReference type="InterPro" id="IPR001932">
    <property type="entry name" value="PPM-type_phosphatase-like_dom"/>
</dbReference>
<feature type="domain" description="PPM-type phosphatase" evidence="2">
    <location>
        <begin position="100"/>
        <end position="436"/>
    </location>
</feature>